<dbReference type="RefSeq" id="WP_009339854.1">
    <property type="nucleotide sequence ID" value="NZ_CCAZ020000002.1"/>
</dbReference>
<dbReference type="AlphaFoldDB" id="A0A090MPU2"/>
<accession>A0A090MPU2</accession>
<feature type="region of interest" description="Disordered" evidence="1">
    <location>
        <begin position="354"/>
        <end position="379"/>
    </location>
</feature>
<name>A0A090MPU2_AFIFE</name>
<feature type="compositionally biased region" description="Acidic residues" evidence="1">
    <location>
        <begin position="368"/>
        <end position="379"/>
    </location>
</feature>
<sequence>MRFSTVACSALILGIAASPFAMAQTAKTPAKSPLVGGEVRYFTGLGDILGDLPVDAFIREIHDGGKITSTVLDVCYSASIGSEHKDRFAIELKADGQKLSGTGQTTEEKLPVTVNLTRKPENRAITFQGKITIGDKTSEVTSTDNTDSDQREFEAAQNTDDSITANPADFTELSPQSLALRVKRENFADLLKSLRNDDIELSLDSLSTDCAALRTGTQLVRFDVDPQRAGALLARLKTAPGVIAAGWTTGSYDTERAIRIPAADWRKDGKLDRDHLASALAASASKILKAQAASTKWSDTTGELTITMKRPNTLVPALNLTDTLEVSALVGPEKPGNADRLVIWLGVPATTTRDETAGPHLNFADSSTGDETESTYTDDDGLVQGIAADLKGQRWDAEQAAWK</sequence>
<keyword evidence="4" id="KW-1185">Reference proteome</keyword>
<proteinExistence type="predicted"/>
<evidence type="ECO:0000313" key="4">
    <source>
        <dbReference type="Proteomes" id="UP000035762"/>
    </source>
</evidence>
<evidence type="ECO:0000256" key="2">
    <source>
        <dbReference type="SAM" id="SignalP"/>
    </source>
</evidence>
<keyword evidence="2" id="KW-0732">Signal</keyword>
<evidence type="ECO:0000256" key="1">
    <source>
        <dbReference type="SAM" id="MobiDB-lite"/>
    </source>
</evidence>
<dbReference type="EMBL" id="CCAZ020000002">
    <property type="protein sequence ID" value="CEG09375.1"/>
    <property type="molecule type" value="Genomic_DNA"/>
</dbReference>
<dbReference type="Proteomes" id="UP000035762">
    <property type="component" value="Unassembled WGS sequence"/>
</dbReference>
<organism evidence="3 4">
    <name type="scientific">Afipia felis</name>
    <name type="common">Cat scratch disease bacillus</name>
    <dbReference type="NCBI Taxonomy" id="1035"/>
    <lineage>
        <taxon>Bacteria</taxon>
        <taxon>Pseudomonadati</taxon>
        <taxon>Pseudomonadota</taxon>
        <taxon>Alphaproteobacteria</taxon>
        <taxon>Hyphomicrobiales</taxon>
        <taxon>Nitrobacteraceae</taxon>
        <taxon>Afipia</taxon>
    </lineage>
</organism>
<reference evidence="3 4" key="1">
    <citation type="journal article" date="2014" name="Genome Announc.">
        <title>Genome Sequence of Afipia felis Strain 76713, Isolated in Hospital Water Using an Amoeba Co-Culture Procedure.</title>
        <authorList>
            <person name="Benamar S."/>
            <person name="La Scola B."/>
            <person name="Croce O."/>
        </authorList>
    </citation>
    <scope>NUCLEOTIDE SEQUENCE [LARGE SCALE GENOMIC DNA]</scope>
    <source>
        <strain evidence="3 4">76713</strain>
    </source>
</reference>
<feature type="region of interest" description="Disordered" evidence="1">
    <location>
        <begin position="138"/>
        <end position="167"/>
    </location>
</feature>
<feature type="signal peptide" evidence="2">
    <location>
        <begin position="1"/>
        <end position="23"/>
    </location>
</feature>
<dbReference type="STRING" id="1035.BN961_02800"/>
<dbReference type="OrthoDB" id="8196130at2"/>
<feature type="chain" id="PRO_5001860703" evidence="2">
    <location>
        <begin position="24"/>
        <end position="403"/>
    </location>
</feature>
<protein>
    <submittedName>
        <fullName evidence="3">Uncharacterized protein</fullName>
    </submittedName>
</protein>
<feature type="compositionally biased region" description="Polar residues" evidence="1">
    <location>
        <begin position="156"/>
        <end position="165"/>
    </location>
</feature>
<gene>
    <name evidence="3" type="ORF">BN961_02800</name>
</gene>
<evidence type="ECO:0000313" key="3">
    <source>
        <dbReference type="EMBL" id="CEG09375.1"/>
    </source>
</evidence>
<comment type="caution">
    <text evidence="3">The sequence shown here is derived from an EMBL/GenBank/DDBJ whole genome shotgun (WGS) entry which is preliminary data.</text>
</comment>